<keyword evidence="1" id="KW-0378">Hydrolase</keyword>
<dbReference type="InterPro" id="IPR003477">
    <property type="entry name" value="PemK-like"/>
</dbReference>
<keyword evidence="1" id="KW-0255">Endonuclease</keyword>
<dbReference type="PANTHER" id="PTHR33988:SF3">
    <property type="entry name" value="ENDORIBONUCLEASE TOXIN CHPB-RELATED"/>
    <property type="match status" value="1"/>
</dbReference>
<comment type="function">
    <text evidence="1">Toxic component of a type II toxin-antitoxin (TA) system.</text>
</comment>
<proteinExistence type="inferred from homology"/>
<keyword evidence="3" id="KW-1185">Reference proteome</keyword>
<dbReference type="Proteomes" id="UP001230685">
    <property type="component" value="Unassembled WGS sequence"/>
</dbReference>
<name>A0ABT9EKB7_9SPHN</name>
<sequence length="110" mass="11845">MERGDIYLVSLDPTAGHEQRGTRPVLIVSPTAFNRLTSALIVLPITNGGNFARMAGFAVSLAEAGTRTTGVVRCDQPRTLDLTARHARKLESVPAAIMDEVLARLSPLFD</sequence>
<dbReference type="EMBL" id="JAUUDS010000003">
    <property type="protein sequence ID" value="MDP1027415.1"/>
    <property type="molecule type" value="Genomic_DNA"/>
</dbReference>
<dbReference type="Pfam" id="PF02452">
    <property type="entry name" value="PemK_toxin"/>
    <property type="match status" value="1"/>
</dbReference>
<organism evidence="2 3">
    <name type="scientific">Sphingomonas aurea</name>
    <dbReference type="NCBI Taxonomy" id="3063994"/>
    <lineage>
        <taxon>Bacteria</taxon>
        <taxon>Pseudomonadati</taxon>
        <taxon>Pseudomonadota</taxon>
        <taxon>Alphaproteobacteria</taxon>
        <taxon>Sphingomonadales</taxon>
        <taxon>Sphingomonadaceae</taxon>
        <taxon>Sphingomonas</taxon>
    </lineage>
</organism>
<dbReference type="PANTHER" id="PTHR33988">
    <property type="entry name" value="ENDORIBONUCLEASE MAZF-RELATED"/>
    <property type="match status" value="1"/>
</dbReference>
<evidence type="ECO:0000256" key="1">
    <source>
        <dbReference type="PIRNR" id="PIRNR033490"/>
    </source>
</evidence>
<dbReference type="EC" id="3.1.-.-" evidence="1"/>
<dbReference type="SUPFAM" id="SSF50118">
    <property type="entry name" value="Cell growth inhibitor/plasmid maintenance toxic component"/>
    <property type="match status" value="1"/>
</dbReference>
<comment type="caution">
    <text evidence="2">The sequence shown here is derived from an EMBL/GenBank/DDBJ whole genome shotgun (WGS) entry which is preliminary data.</text>
</comment>
<evidence type="ECO:0000313" key="3">
    <source>
        <dbReference type="Proteomes" id="UP001230685"/>
    </source>
</evidence>
<evidence type="ECO:0000313" key="2">
    <source>
        <dbReference type="EMBL" id="MDP1027415.1"/>
    </source>
</evidence>
<dbReference type="Gene3D" id="2.30.30.110">
    <property type="match status" value="1"/>
</dbReference>
<protein>
    <recommendedName>
        <fullName evidence="1">mRNA interferase</fullName>
        <ecNumber evidence="1">3.1.-.-</ecNumber>
    </recommendedName>
</protein>
<reference evidence="2 3" key="1">
    <citation type="submission" date="2023-07" db="EMBL/GenBank/DDBJ databases">
        <authorList>
            <person name="Kim M.K."/>
        </authorList>
    </citation>
    <scope>NUCLEOTIDE SEQUENCE [LARGE SCALE GENOMIC DNA]</scope>
    <source>
        <strain evidence="2 3">KR1UV-12</strain>
    </source>
</reference>
<dbReference type="PIRSF" id="PIRSF033490">
    <property type="entry name" value="MazF"/>
    <property type="match status" value="1"/>
</dbReference>
<gene>
    <name evidence="2" type="ORF">Q5H91_09330</name>
</gene>
<dbReference type="RefSeq" id="WP_305173116.1">
    <property type="nucleotide sequence ID" value="NZ_JAUUDS010000003.1"/>
</dbReference>
<comment type="similarity">
    <text evidence="1">Belongs to the PemK/MazF family.</text>
</comment>
<dbReference type="InterPro" id="IPR011067">
    <property type="entry name" value="Plasmid_toxin/cell-grow_inhib"/>
</dbReference>
<keyword evidence="1" id="KW-0540">Nuclease</keyword>
<accession>A0ABT9EKB7</accession>